<proteinExistence type="inferred from homology"/>
<evidence type="ECO:0000259" key="3">
    <source>
        <dbReference type="Pfam" id="PF02834"/>
    </source>
</evidence>
<reference evidence="4" key="1">
    <citation type="submission" date="2024-03" db="EMBL/GenBank/DDBJ databases">
        <title>Complete genome sequence of Sulfurisphaera javensis strain KD-1.</title>
        <authorList>
            <person name="Sakai H."/>
            <person name="Nur N."/>
            <person name="Suwanto A."/>
            <person name="Kurosawa N."/>
        </authorList>
    </citation>
    <scope>NUCLEOTIDE SEQUENCE</scope>
    <source>
        <strain evidence="4">KD-1</strain>
    </source>
</reference>
<feature type="short sequence motif" description="HXTX 1" evidence="2">
    <location>
        <begin position="39"/>
        <end position="42"/>
    </location>
</feature>
<name>A0AAT9GTD6_9CREN</name>
<evidence type="ECO:0000313" key="4">
    <source>
        <dbReference type="EMBL" id="BFH74149.1"/>
    </source>
</evidence>
<feature type="active site" description="Proton acceptor" evidence="2">
    <location>
        <position position="125"/>
    </location>
</feature>
<dbReference type="NCBIfam" id="TIGR02258">
    <property type="entry name" value="2_5_ligase"/>
    <property type="match status" value="1"/>
</dbReference>
<dbReference type="GO" id="GO:0008664">
    <property type="term" value="F:RNA 2',3'-cyclic 3'-phosphodiesterase activity"/>
    <property type="evidence" value="ECO:0007669"/>
    <property type="project" value="UniProtKB-EC"/>
</dbReference>
<dbReference type="SUPFAM" id="SSF55144">
    <property type="entry name" value="LigT-like"/>
    <property type="match status" value="1"/>
</dbReference>
<dbReference type="KEGG" id="sjv:SJAV_20930"/>
<sequence length="199" mass="22378">MIRLFTAIDIPQFPKILEFMDAVKRSGADVKLVEPYNIHITLVFIGEIPENKLQLVKDSVSHINFHSFKIKLKGTGAFPNLSRPRVVWIGIEEGLQELRSIRGMLMKELLGKGIRPDDEKEFSPHLTIGRVKGPSNIMNLINVINEYQNVDFGEMTVNKIILFKSTLTPKGPIYDSLLEVTLNEFGGGSTSEDKAKQRG</sequence>
<gene>
    <name evidence="4" type="primary">thpR</name>
    <name evidence="4" type="ORF">SJAV_20930</name>
</gene>
<dbReference type="InterPro" id="IPR014051">
    <property type="entry name" value="Phosphoesterase_HXTX"/>
</dbReference>
<dbReference type="InterPro" id="IPR009097">
    <property type="entry name" value="Cyclic_Pdiesterase"/>
</dbReference>
<comment type="catalytic activity">
    <reaction evidence="2">
        <text>a 3'-end 2',3'-cyclophospho-ribonucleotide-RNA + H2O = a 3'-end 2'-phospho-ribonucleotide-RNA + H(+)</text>
        <dbReference type="Rhea" id="RHEA:11828"/>
        <dbReference type="Rhea" id="RHEA-COMP:10464"/>
        <dbReference type="Rhea" id="RHEA-COMP:17353"/>
        <dbReference type="ChEBI" id="CHEBI:15377"/>
        <dbReference type="ChEBI" id="CHEBI:15378"/>
        <dbReference type="ChEBI" id="CHEBI:83064"/>
        <dbReference type="ChEBI" id="CHEBI:173113"/>
        <dbReference type="EC" id="3.1.4.58"/>
    </reaction>
</comment>
<dbReference type="Pfam" id="PF02834">
    <property type="entry name" value="LigT_PEase"/>
    <property type="match status" value="2"/>
</dbReference>
<feature type="active site" description="Proton donor" evidence="2">
    <location>
        <position position="39"/>
    </location>
</feature>
<keyword evidence="1 2" id="KW-0378">Hydrolase</keyword>
<dbReference type="AlphaFoldDB" id="A0AAT9GTD6"/>
<organism evidence="4">
    <name type="scientific">Sulfurisphaera javensis</name>
    <dbReference type="NCBI Taxonomy" id="2049879"/>
    <lineage>
        <taxon>Archaea</taxon>
        <taxon>Thermoproteota</taxon>
        <taxon>Thermoprotei</taxon>
        <taxon>Sulfolobales</taxon>
        <taxon>Sulfolobaceae</taxon>
        <taxon>Sulfurisphaera</taxon>
    </lineage>
</organism>
<dbReference type="PANTHER" id="PTHR35561">
    <property type="entry name" value="RNA 2',3'-CYCLIC PHOSPHODIESTERASE"/>
    <property type="match status" value="1"/>
</dbReference>
<dbReference type="Gene3D" id="3.90.1140.10">
    <property type="entry name" value="Cyclic phosphodiesterase"/>
    <property type="match status" value="1"/>
</dbReference>
<protein>
    <recommendedName>
        <fullName evidence="2">RNA 2',3'-cyclic phosphodiesterase</fullName>
        <shortName evidence="2">RNA 2',3'-CPDase</shortName>
        <ecNumber evidence="2">3.1.4.58</ecNumber>
    </recommendedName>
</protein>
<evidence type="ECO:0000256" key="2">
    <source>
        <dbReference type="HAMAP-Rule" id="MF_01940"/>
    </source>
</evidence>
<dbReference type="EMBL" id="AP031322">
    <property type="protein sequence ID" value="BFH74149.1"/>
    <property type="molecule type" value="Genomic_DNA"/>
</dbReference>
<dbReference type="HAMAP" id="MF_01940">
    <property type="entry name" value="RNA_CPDase"/>
    <property type="match status" value="1"/>
</dbReference>
<comment type="similarity">
    <text evidence="2">Belongs to the 2H phosphoesterase superfamily. ThpR family.</text>
</comment>
<feature type="short sequence motif" description="HXTX 2" evidence="2">
    <location>
        <begin position="125"/>
        <end position="128"/>
    </location>
</feature>
<evidence type="ECO:0000256" key="1">
    <source>
        <dbReference type="ARBA" id="ARBA00022801"/>
    </source>
</evidence>
<comment type="function">
    <text evidence="2">Hydrolyzes RNA 2',3'-cyclic phosphodiester to an RNA 2'-phosphomonoester.</text>
</comment>
<feature type="domain" description="Phosphoesterase HXTX" evidence="3">
    <location>
        <begin position="15"/>
        <end position="88"/>
    </location>
</feature>
<feature type="domain" description="Phosphoesterase HXTX" evidence="3">
    <location>
        <begin position="92"/>
        <end position="174"/>
    </location>
</feature>
<dbReference type="InterPro" id="IPR004175">
    <property type="entry name" value="RNA_CPDase"/>
</dbReference>
<dbReference type="EC" id="3.1.4.58" evidence="2"/>
<dbReference type="PANTHER" id="PTHR35561:SF1">
    <property type="entry name" value="RNA 2',3'-CYCLIC PHOSPHODIESTERASE"/>
    <property type="match status" value="1"/>
</dbReference>
<dbReference type="GO" id="GO:0004113">
    <property type="term" value="F:2',3'-cyclic-nucleotide 3'-phosphodiesterase activity"/>
    <property type="evidence" value="ECO:0007669"/>
    <property type="project" value="InterPro"/>
</dbReference>
<accession>A0AAT9GTD6</accession>